<organism evidence="6 7">
    <name type="scientific">Pseudonocardia abyssalis</name>
    <dbReference type="NCBI Taxonomy" id="2792008"/>
    <lineage>
        <taxon>Bacteria</taxon>
        <taxon>Bacillati</taxon>
        <taxon>Actinomycetota</taxon>
        <taxon>Actinomycetes</taxon>
        <taxon>Pseudonocardiales</taxon>
        <taxon>Pseudonocardiaceae</taxon>
        <taxon>Pseudonocardia</taxon>
    </lineage>
</organism>
<feature type="signal peptide" evidence="5">
    <location>
        <begin position="1"/>
        <end position="21"/>
    </location>
</feature>
<dbReference type="PANTHER" id="PTHR32347">
    <property type="entry name" value="EFFLUX SYSTEM COMPONENT YKNX-RELATED"/>
    <property type="match status" value="1"/>
</dbReference>
<feature type="coiled-coil region" evidence="3">
    <location>
        <begin position="88"/>
        <end position="138"/>
    </location>
</feature>
<accession>A0ABS6UYR5</accession>
<dbReference type="InterPro" id="IPR050465">
    <property type="entry name" value="UPF0194_transport"/>
</dbReference>
<sequence>MKIALSHVRVVAAVGAVLALAACSGESAPPPVVRVDRGLVATSVTASGSLVAITEQNLGFAEGGQLAEVLVAVGDRVQAGDVLARLENFALEQALEQSRAQLDQARANLAKITGANSVEQAQASLDQASTILTATQEQVDATNSANDVATERARVQLDFDRGQLDRAEEQLARDRAGCSSSPPPTTTKPAQSEGLLTGSTAPSQATTPVVTDPECEAIPADETAVQQARGTVIASETALDTAEQRENVDEASGRLSVEQARNSVVTAQNTLDQAGSDRPADTSAQEAMVRDAEAGVALAQRNLDDTALRAPVAGVVSQINGAVGEFVGAASGTTSLAPGSSARLPGVTDSSGTGAGAATAGGGAFLVLNDVDSFQLVVPFEESDAARVQPGQAVDVTVDAVPGLTVPASVLAVAPTGADVSGIVNYYATVVLNRSDPQLRDGQTADAAVRVESVENVLRVPSSTVRTEEGRRVVSVPGVDGGDPVTTPFTPGAVGDEYTEVRSGLREGQEVLLPQAQVSSAPGGPPQN</sequence>
<evidence type="ECO:0000313" key="7">
    <source>
        <dbReference type="Proteomes" id="UP000694287"/>
    </source>
</evidence>
<evidence type="ECO:0000256" key="1">
    <source>
        <dbReference type="ARBA" id="ARBA00004196"/>
    </source>
</evidence>
<dbReference type="PROSITE" id="PS51257">
    <property type="entry name" value="PROKAR_LIPOPROTEIN"/>
    <property type="match status" value="1"/>
</dbReference>
<comment type="subcellular location">
    <subcellularLocation>
        <location evidence="1">Cell envelope</location>
    </subcellularLocation>
</comment>
<dbReference type="EMBL" id="JADQDK010000001">
    <property type="protein sequence ID" value="MBW0137376.1"/>
    <property type="molecule type" value="Genomic_DNA"/>
</dbReference>
<proteinExistence type="predicted"/>
<name>A0ABS6UYR5_9PSEU</name>
<keyword evidence="7" id="KW-1185">Reference proteome</keyword>
<dbReference type="PANTHER" id="PTHR32347:SF14">
    <property type="entry name" value="EFFLUX SYSTEM COMPONENT YKNX-RELATED"/>
    <property type="match status" value="1"/>
</dbReference>
<feature type="compositionally biased region" description="Low complexity" evidence="4">
    <location>
        <begin position="476"/>
        <end position="485"/>
    </location>
</feature>
<evidence type="ECO:0000256" key="3">
    <source>
        <dbReference type="SAM" id="Coils"/>
    </source>
</evidence>
<keyword evidence="2 3" id="KW-0175">Coiled coil</keyword>
<dbReference type="RefSeq" id="WP_218603599.1">
    <property type="nucleotide sequence ID" value="NZ_JADQDJ010000142.1"/>
</dbReference>
<feature type="region of interest" description="Disordered" evidence="4">
    <location>
        <begin position="168"/>
        <end position="209"/>
    </location>
</feature>
<gene>
    <name evidence="6" type="ORF">I4I81_24395</name>
</gene>
<comment type="caution">
    <text evidence="6">The sequence shown here is derived from an EMBL/GenBank/DDBJ whole genome shotgun (WGS) entry which is preliminary data.</text>
</comment>
<feature type="compositionally biased region" description="Polar residues" evidence="4">
    <location>
        <begin position="197"/>
        <end position="209"/>
    </location>
</feature>
<reference evidence="6 7" key="1">
    <citation type="submission" date="2020-11" db="EMBL/GenBank/DDBJ databases">
        <title>Pseudonocardia abyssalis sp. nov. and Pseudonocardia oceani sp. nov., description and phylogenomic analysis of two novel actinomycetes isolated from the deep Southern Ocean.</title>
        <authorList>
            <person name="Parra J."/>
        </authorList>
    </citation>
    <scope>NUCLEOTIDE SEQUENCE [LARGE SCALE GENOMIC DNA]</scope>
    <source>
        <strain evidence="6 7">KRD-168</strain>
    </source>
</reference>
<feature type="chain" id="PRO_5045403775" evidence="5">
    <location>
        <begin position="22"/>
        <end position="528"/>
    </location>
</feature>
<evidence type="ECO:0000256" key="5">
    <source>
        <dbReference type="SAM" id="SignalP"/>
    </source>
</evidence>
<evidence type="ECO:0000256" key="2">
    <source>
        <dbReference type="ARBA" id="ARBA00023054"/>
    </source>
</evidence>
<keyword evidence="5" id="KW-0732">Signal</keyword>
<evidence type="ECO:0000313" key="6">
    <source>
        <dbReference type="EMBL" id="MBW0137376.1"/>
    </source>
</evidence>
<dbReference type="Proteomes" id="UP000694287">
    <property type="component" value="Unassembled WGS sequence"/>
</dbReference>
<feature type="region of interest" description="Disordered" evidence="4">
    <location>
        <begin position="476"/>
        <end position="495"/>
    </location>
</feature>
<evidence type="ECO:0000256" key="4">
    <source>
        <dbReference type="SAM" id="MobiDB-lite"/>
    </source>
</evidence>
<protein>
    <submittedName>
        <fullName evidence="6">Biotin/lipoyl-binding protein</fullName>
    </submittedName>
</protein>